<dbReference type="HAMAP" id="MF_02128">
    <property type="entry name" value="TMP_kinase"/>
    <property type="match status" value="1"/>
</dbReference>
<comment type="caution">
    <text evidence="1">Lacks conserved residue(s) required for the propagation of feature annotation.</text>
</comment>
<feature type="binding site" evidence="1">
    <location>
        <position position="43"/>
    </location>
    <ligand>
        <name>Mg(2+)</name>
        <dbReference type="ChEBI" id="CHEBI:18420"/>
        <label>1</label>
    </ligand>
</feature>
<evidence type="ECO:0000256" key="1">
    <source>
        <dbReference type="HAMAP-Rule" id="MF_02128"/>
    </source>
</evidence>
<dbReference type="Pfam" id="PF02769">
    <property type="entry name" value="AIRS_C"/>
    <property type="match status" value="1"/>
</dbReference>
<comment type="miscellaneous">
    <text evidence="1">Reaction mechanism of ThiL seems to utilize a direct, inline transfer of the gamma-phosphate of ATP to TMP rather than a phosphorylated enzyme intermediate.</text>
</comment>
<feature type="binding site" evidence="1">
    <location>
        <position position="259"/>
    </location>
    <ligand>
        <name>substrate</name>
    </ligand>
</feature>
<feature type="binding site" evidence="1">
    <location>
        <position position="317"/>
    </location>
    <ligand>
        <name>substrate</name>
    </ligand>
</feature>
<dbReference type="NCBIfam" id="TIGR01379">
    <property type="entry name" value="thiL"/>
    <property type="match status" value="1"/>
</dbReference>
<evidence type="ECO:0000313" key="4">
    <source>
        <dbReference type="EMBL" id="MFC2947543.1"/>
    </source>
</evidence>
<feature type="binding site" evidence="1">
    <location>
        <position position="145"/>
    </location>
    <ligand>
        <name>ATP</name>
        <dbReference type="ChEBI" id="CHEBI:30616"/>
    </ligand>
</feature>
<proteinExistence type="inferred from homology"/>
<dbReference type="GO" id="GO:0009030">
    <property type="term" value="F:thiamine-phosphate kinase activity"/>
    <property type="evidence" value="ECO:0007669"/>
    <property type="project" value="UniProtKB-EC"/>
</dbReference>
<dbReference type="InterPro" id="IPR016188">
    <property type="entry name" value="PurM-like_N"/>
</dbReference>
<feature type="binding site" evidence="1">
    <location>
        <position position="209"/>
    </location>
    <ligand>
        <name>Mg(2+)</name>
        <dbReference type="ChEBI" id="CHEBI:18420"/>
        <label>3</label>
    </ligand>
</feature>
<evidence type="ECO:0000259" key="3">
    <source>
        <dbReference type="Pfam" id="PF02769"/>
    </source>
</evidence>
<accession>A0ABV7A3R5</accession>
<protein>
    <recommendedName>
        <fullName evidence="1">Thiamine-monophosphate kinase</fullName>
        <shortName evidence="1">TMP kinase</shortName>
        <shortName evidence="1">Thiamine-phosphate kinase</shortName>
        <ecNumber evidence="1">2.7.4.16</ecNumber>
    </recommendedName>
</protein>
<dbReference type="Gene3D" id="3.30.1330.10">
    <property type="entry name" value="PurM-like, N-terminal domain"/>
    <property type="match status" value="1"/>
</dbReference>
<name>A0ABV7A3R5_9BACI</name>
<sequence>MDEFSFIDSIKQKYYKQPTLLKGVGDDAAVFRQQNKDIVTSVDTMVENVHFAKYTMSPFHAGYRALAANISDLAAMGAVPAFYLVSIVIPADLSNEDAGSIFSGMESLASLYRMDLIGGDTVSGKELSISITVIGYTEPGRARYRSSARQGDLVFVTGSLGDSQAGFHILANKGEYEEESYFIERHRMPSPRVDFAAKLSGIKRVSLNDISDGLANEVNEIADASQVTIILNEKDLPVSPQYPQFPVDLQHKWKLYGGEDFELVGTVAEDDWESVKEAASNTDTVVTPIGYVAERSLSSKVYLITDNGKIPLYSEGYTHLK</sequence>
<dbReference type="Pfam" id="PF00586">
    <property type="entry name" value="AIRS"/>
    <property type="match status" value="1"/>
</dbReference>
<comment type="function">
    <text evidence="1">Catalyzes the ATP-dependent phosphorylation of thiamine-monophosphate (TMP) to form thiamine-pyrophosphate (TPP), the active form of vitamin B1.</text>
</comment>
<feature type="binding site" evidence="1">
    <location>
        <position position="120"/>
    </location>
    <ligand>
        <name>Mg(2+)</name>
        <dbReference type="ChEBI" id="CHEBI:18420"/>
        <label>1</label>
    </ligand>
</feature>
<dbReference type="SUPFAM" id="SSF55326">
    <property type="entry name" value="PurM N-terminal domain-like"/>
    <property type="match status" value="1"/>
</dbReference>
<reference evidence="5" key="1">
    <citation type="journal article" date="2019" name="Int. J. Syst. Evol. Microbiol.">
        <title>The Global Catalogue of Microorganisms (GCM) 10K type strain sequencing project: providing services to taxonomists for standard genome sequencing and annotation.</title>
        <authorList>
            <consortium name="The Broad Institute Genomics Platform"/>
            <consortium name="The Broad Institute Genome Sequencing Center for Infectious Disease"/>
            <person name="Wu L."/>
            <person name="Ma J."/>
        </authorList>
    </citation>
    <scope>NUCLEOTIDE SEQUENCE [LARGE SCALE GENOMIC DNA]</scope>
    <source>
        <strain evidence="5">KCTC 13193</strain>
    </source>
</reference>
<keyword evidence="5" id="KW-1185">Reference proteome</keyword>
<dbReference type="PANTHER" id="PTHR30270:SF0">
    <property type="entry name" value="THIAMINE-MONOPHOSPHATE KINASE"/>
    <property type="match status" value="1"/>
</dbReference>
<feature type="binding site" evidence="1">
    <location>
        <position position="50"/>
    </location>
    <ligand>
        <name>substrate</name>
    </ligand>
</feature>
<keyword evidence="1" id="KW-0547">Nucleotide-binding</keyword>
<keyword evidence="1" id="KW-0784">Thiamine biosynthesis</keyword>
<dbReference type="EC" id="2.7.4.16" evidence="1"/>
<dbReference type="InterPro" id="IPR010918">
    <property type="entry name" value="PurM-like_C_dom"/>
</dbReference>
<keyword evidence="1" id="KW-0460">Magnesium</keyword>
<keyword evidence="1 4" id="KW-0808">Transferase</keyword>
<dbReference type="Proteomes" id="UP001595387">
    <property type="component" value="Unassembled WGS sequence"/>
</dbReference>
<feature type="binding site" evidence="1">
    <location>
        <position position="43"/>
    </location>
    <ligand>
        <name>Mg(2+)</name>
        <dbReference type="ChEBI" id="CHEBI:18420"/>
        <label>2</label>
    </ligand>
</feature>
<dbReference type="InterPro" id="IPR036676">
    <property type="entry name" value="PurM-like_C_sf"/>
</dbReference>
<dbReference type="PANTHER" id="PTHR30270">
    <property type="entry name" value="THIAMINE-MONOPHOSPHATE KINASE"/>
    <property type="match status" value="1"/>
</dbReference>
<feature type="domain" description="PurM-like C-terminal" evidence="3">
    <location>
        <begin position="149"/>
        <end position="296"/>
    </location>
</feature>
<feature type="binding site" evidence="1">
    <location>
        <position position="211"/>
    </location>
    <ligand>
        <name>ATP</name>
        <dbReference type="ChEBI" id="CHEBI:30616"/>
    </ligand>
</feature>
<comment type="caution">
    <text evidence="4">The sequence shown here is derived from an EMBL/GenBank/DDBJ whole genome shotgun (WGS) entry which is preliminary data.</text>
</comment>
<comment type="similarity">
    <text evidence="1">Belongs to the thiamine-monophosphate kinase family.</text>
</comment>
<feature type="binding site" evidence="1">
    <location>
        <position position="72"/>
    </location>
    <ligand>
        <name>Mg(2+)</name>
        <dbReference type="ChEBI" id="CHEBI:18420"/>
        <label>2</label>
    </ligand>
</feature>
<feature type="binding site" evidence="1">
    <location>
        <position position="212"/>
    </location>
    <ligand>
        <name>Mg(2+)</name>
        <dbReference type="ChEBI" id="CHEBI:18420"/>
        <label>5</label>
    </ligand>
</feature>
<comment type="catalytic activity">
    <reaction evidence="1">
        <text>thiamine phosphate + ATP = thiamine diphosphate + ADP</text>
        <dbReference type="Rhea" id="RHEA:15913"/>
        <dbReference type="ChEBI" id="CHEBI:30616"/>
        <dbReference type="ChEBI" id="CHEBI:37575"/>
        <dbReference type="ChEBI" id="CHEBI:58937"/>
        <dbReference type="ChEBI" id="CHEBI:456216"/>
        <dbReference type="EC" id="2.7.4.16"/>
    </reaction>
</comment>
<feature type="domain" description="PurM-like N-terminal" evidence="2">
    <location>
        <begin position="25"/>
        <end position="136"/>
    </location>
</feature>
<dbReference type="InterPro" id="IPR036921">
    <property type="entry name" value="PurM-like_N_sf"/>
</dbReference>
<dbReference type="Gene3D" id="3.90.650.10">
    <property type="entry name" value="PurM-like C-terminal domain"/>
    <property type="match status" value="1"/>
</dbReference>
<gene>
    <name evidence="1 4" type="primary">thiL</name>
    <name evidence="4" type="ORF">ACFODW_04155</name>
</gene>
<dbReference type="CDD" id="cd02194">
    <property type="entry name" value="ThiL"/>
    <property type="match status" value="1"/>
</dbReference>
<dbReference type="SUPFAM" id="SSF56042">
    <property type="entry name" value="PurM C-terminal domain-like"/>
    <property type="match status" value="1"/>
</dbReference>
<keyword evidence="1 4" id="KW-0418">Kinase</keyword>
<feature type="binding site" evidence="1">
    <location>
        <position position="72"/>
    </location>
    <ligand>
        <name>Mg(2+)</name>
        <dbReference type="ChEBI" id="CHEBI:18420"/>
        <label>4</label>
    </ligand>
</feature>
<dbReference type="RefSeq" id="WP_390303400.1">
    <property type="nucleotide sequence ID" value="NZ_JBHRRZ010000008.1"/>
</dbReference>
<dbReference type="PIRSF" id="PIRSF005303">
    <property type="entry name" value="Thiam_monoph_kin"/>
    <property type="match status" value="1"/>
</dbReference>
<feature type="binding site" evidence="1">
    <location>
        <position position="72"/>
    </location>
    <ligand>
        <name>Mg(2+)</name>
        <dbReference type="ChEBI" id="CHEBI:18420"/>
        <label>3</label>
    </ligand>
</feature>
<dbReference type="EMBL" id="JBHRRZ010000008">
    <property type="protein sequence ID" value="MFC2947543.1"/>
    <property type="molecule type" value="Genomic_DNA"/>
</dbReference>
<feature type="binding site" evidence="1">
    <location>
        <position position="41"/>
    </location>
    <ligand>
        <name>Mg(2+)</name>
        <dbReference type="ChEBI" id="CHEBI:18420"/>
        <label>4</label>
    </ligand>
</feature>
<dbReference type="InterPro" id="IPR006283">
    <property type="entry name" value="ThiL-like"/>
</dbReference>
<evidence type="ECO:0000259" key="2">
    <source>
        <dbReference type="Pfam" id="PF00586"/>
    </source>
</evidence>
<comment type="pathway">
    <text evidence="1">Cofactor biosynthesis; thiamine diphosphate biosynthesis; thiamine diphosphate from thiamine phosphate: step 1/1.</text>
</comment>
<evidence type="ECO:0000313" key="5">
    <source>
        <dbReference type="Proteomes" id="UP001595387"/>
    </source>
</evidence>
<keyword evidence="1" id="KW-0479">Metal-binding</keyword>
<feature type="binding site" evidence="1">
    <location>
        <position position="27"/>
    </location>
    <ligand>
        <name>Mg(2+)</name>
        <dbReference type="ChEBI" id="CHEBI:18420"/>
        <label>3</label>
    </ligand>
</feature>
<keyword evidence="1" id="KW-0067">ATP-binding</keyword>
<feature type="binding site" evidence="1">
    <location>
        <position position="27"/>
    </location>
    <ligand>
        <name>Mg(2+)</name>
        <dbReference type="ChEBI" id="CHEBI:18420"/>
        <label>4</label>
    </ligand>
</feature>
<feature type="binding site" evidence="1">
    <location>
        <begin position="119"/>
        <end position="120"/>
    </location>
    <ligand>
        <name>ATP</name>
        <dbReference type="ChEBI" id="CHEBI:30616"/>
    </ligand>
</feature>
<organism evidence="4 5">
    <name type="scientific">Virgibacillus sediminis</name>
    <dbReference type="NCBI Taxonomy" id="202260"/>
    <lineage>
        <taxon>Bacteria</taxon>
        <taxon>Bacillati</taxon>
        <taxon>Bacillota</taxon>
        <taxon>Bacilli</taxon>
        <taxon>Bacillales</taxon>
        <taxon>Bacillaceae</taxon>
        <taxon>Virgibacillus</taxon>
    </lineage>
</organism>